<feature type="region of interest" description="Disordered" evidence="2">
    <location>
        <begin position="300"/>
        <end position="345"/>
    </location>
</feature>
<feature type="region of interest" description="Disordered" evidence="2">
    <location>
        <begin position="652"/>
        <end position="686"/>
    </location>
</feature>
<feature type="region of interest" description="Disordered" evidence="2">
    <location>
        <begin position="432"/>
        <end position="458"/>
    </location>
</feature>
<dbReference type="PANTHER" id="PTHR42041:SF1">
    <property type="entry name" value="DNA ENDONUCLEASE ACTIVATOR CTP1 C-TERMINAL DOMAIN-CONTAINING PROTEIN"/>
    <property type="match status" value="1"/>
</dbReference>
<feature type="coiled-coil region" evidence="1">
    <location>
        <begin position="86"/>
        <end position="288"/>
    </location>
</feature>
<dbReference type="EMBL" id="ML977532">
    <property type="protein sequence ID" value="KAF2123296.1"/>
    <property type="molecule type" value="Genomic_DNA"/>
</dbReference>
<keyword evidence="1" id="KW-0175">Coiled coil</keyword>
<keyword evidence="4" id="KW-1185">Reference proteome</keyword>
<feature type="compositionally biased region" description="Basic and acidic residues" evidence="2">
    <location>
        <begin position="329"/>
        <end position="340"/>
    </location>
</feature>
<protein>
    <submittedName>
        <fullName evidence="3">Uncharacterized protein</fullName>
    </submittedName>
</protein>
<feature type="coiled-coil region" evidence="1">
    <location>
        <begin position="348"/>
        <end position="375"/>
    </location>
</feature>
<organism evidence="3 4">
    <name type="scientific">Dothidotthia symphoricarpi CBS 119687</name>
    <dbReference type="NCBI Taxonomy" id="1392245"/>
    <lineage>
        <taxon>Eukaryota</taxon>
        <taxon>Fungi</taxon>
        <taxon>Dikarya</taxon>
        <taxon>Ascomycota</taxon>
        <taxon>Pezizomycotina</taxon>
        <taxon>Dothideomycetes</taxon>
        <taxon>Pleosporomycetidae</taxon>
        <taxon>Pleosporales</taxon>
        <taxon>Dothidotthiaceae</taxon>
        <taxon>Dothidotthia</taxon>
    </lineage>
</organism>
<feature type="compositionally biased region" description="Polar residues" evidence="2">
    <location>
        <begin position="504"/>
        <end position="523"/>
    </location>
</feature>
<dbReference type="AlphaFoldDB" id="A0A6A5ZVJ1"/>
<dbReference type="Proteomes" id="UP000799771">
    <property type="component" value="Unassembled WGS sequence"/>
</dbReference>
<feature type="region of interest" description="Disordered" evidence="2">
    <location>
        <begin position="485"/>
        <end position="586"/>
    </location>
</feature>
<proteinExistence type="predicted"/>
<gene>
    <name evidence="3" type="ORF">P153DRAFT_328517</name>
</gene>
<dbReference type="GeneID" id="54405788"/>
<evidence type="ECO:0000313" key="4">
    <source>
        <dbReference type="Proteomes" id="UP000799771"/>
    </source>
</evidence>
<evidence type="ECO:0000256" key="2">
    <source>
        <dbReference type="SAM" id="MobiDB-lite"/>
    </source>
</evidence>
<feature type="region of interest" description="Disordered" evidence="2">
    <location>
        <begin position="1"/>
        <end position="63"/>
    </location>
</feature>
<dbReference type="RefSeq" id="XP_033517744.1">
    <property type="nucleotide sequence ID" value="XM_033665356.1"/>
</dbReference>
<dbReference type="PANTHER" id="PTHR42041">
    <property type="entry name" value="DNA ENDONUCLEASE ACTIVATOR CTP1 C-TERMINAL DOMAIN-CONTAINING PROTEIN"/>
    <property type="match status" value="1"/>
</dbReference>
<sequence>MDPPTPSKLAMSPGMPIFPASPERITGTRTQYGDPTPSSPSLPALRSGSPLRSHRRNDSDVSVQGLATMFETLEVKDPREARDRYKAALEKEKARWVDKLSVMEKEMAKMQKEHGLAMSRRDVRIEELRADTKKLQEANEVAVSREQFEKEFKAHRANVKKWEQTFKERENIWKQDAAKLKESESRCQSLHAKCREYKQRTKDAETKALNATMLVPSMRMHQQGLEKKIQRAESDARFESDKAAKYQKQAYDMDVELKGVEARLGDEIDTLQEKLRLVEGERDALKTSLKEEEVMRVAAEGRIALPTPNDDEDDEFDPPVRSPRKPRNVQRDDDNKENVSPKKGAVDLSFIQQELVAERRLRERAQDQIDFMKMECQFRCCSCRIADTKGTEYVHDDSFNSEMQRIKLSIPVLTPPPSNHGEDSMEGVITKQEPAESERPFTPPAEELHQTEQDADPSERAYDNTVLVHAQADDADTSIAFSPTTGTFRSVPSPKKISPPLQDFSDTTEMTTLSPTWTSDSHNAATSTARTSSRMSAPVELPESRKENKLADISVHEDTVIDSDEENMEPPHYMHEPATPAYRENRKPVKTVPIKFSPATPAFKPGRGPMTPSTVAHAAVDAATPVLKELSMNQPIDREAALEAIRQRRGRARSLAAGQGTPLKQMVDGVKDRRDISAPVSRVRRS</sequence>
<dbReference type="OrthoDB" id="4495335at2759"/>
<evidence type="ECO:0000256" key="1">
    <source>
        <dbReference type="SAM" id="Coils"/>
    </source>
</evidence>
<name>A0A6A5ZVJ1_9PLEO</name>
<evidence type="ECO:0000313" key="3">
    <source>
        <dbReference type="EMBL" id="KAF2123296.1"/>
    </source>
</evidence>
<feature type="compositionally biased region" description="Basic and acidic residues" evidence="2">
    <location>
        <begin position="542"/>
        <end position="559"/>
    </location>
</feature>
<feature type="compositionally biased region" description="Basic and acidic residues" evidence="2">
    <location>
        <begin position="446"/>
        <end position="458"/>
    </location>
</feature>
<reference evidence="3" key="1">
    <citation type="journal article" date="2020" name="Stud. Mycol.">
        <title>101 Dothideomycetes genomes: a test case for predicting lifestyles and emergence of pathogens.</title>
        <authorList>
            <person name="Haridas S."/>
            <person name="Albert R."/>
            <person name="Binder M."/>
            <person name="Bloem J."/>
            <person name="Labutti K."/>
            <person name="Salamov A."/>
            <person name="Andreopoulos B."/>
            <person name="Baker S."/>
            <person name="Barry K."/>
            <person name="Bills G."/>
            <person name="Bluhm B."/>
            <person name="Cannon C."/>
            <person name="Castanera R."/>
            <person name="Culley D."/>
            <person name="Daum C."/>
            <person name="Ezra D."/>
            <person name="Gonzalez J."/>
            <person name="Henrissat B."/>
            <person name="Kuo A."/>
            <person name="Liang C."/>
            <person name="Lipzen A."/>
            <person name="Lutzoni F."/>
            <person name="Magnuson J."/>
            <person name="Mondo S."/>
            <person name="Nolan M."/>
            <person name="Ohm R."/>
            <person name="Pangilinan J."/>
            <person name="Park H.-J."/>
            <person name="Ramirez L."/>
            <person name="Alfaro M."/>
            <person name="Sun H."/>
            <person name="Tritt A."/>
            <person name="Yoshinaga Y."/>
            <person name="Zwiers L.-H."/>
            <person name="Turgeon B."/>
            <person name="Goodwin S."/>
            <person name="Spatafora J."/>
            <person name="Crous P."/>
            <person name="Grigoriev I."/>
        </authorList>
    </citation>
    <scope>NUCLEOTIDE SEQUENCE</scope>
    <source>
        <strain evidence="3">CBS 119687</strain>
    </source>
</reference>
<feature type="compositionally biased region" description="Low complexity" evidence="2">
    <location>
        <begin position="524"/>
        <end position="537"/>
    </location>
</feature>
<accession>A0A6A5ZVJ1</accession>